<protein>
    <submittedName>
        <fullName evidence="3">Aste57867_1900 protein</fullName>
    </submittedName>
</protein>
<sequence length="575" mass="63495">MAATGVLLSTNVHLRSEKVEGLVTDIIATGSIVVCQHRHFQSCSAPPSPMPSLASVCVFLVLSFVKAAPTIPMATSDRVVIVGGGPAGCHFASLLAKKGFTDIHLVETNNQVGGKSHTEYDQRGRPQEMGTVFALETYTPIFDLIKTYDPTNTRFAFSFEKPNYMYVMGESVGASDDASDVALDFPNYILQSIQRNAPATTAQSPPTDAQLQAIFVDQAKRYMALHRKLLGTYAYGLPPQPKDWRSIDMTAMEFLRANNLTALEGLFRFTQQQQGYGVLERIPAFYLLWWSHPEAIANIMRAQVTKSPSAYEFINGYQSLWIAMVGAHRRVINKIVGATVTRVSRGLGSAAKLKRPASVTYTSWKGETITIDCDHVVMAVDLSLFADLVVDMTSDEAALFKGTYVASTFTTTMFESDSGPLETAAQVWPLRMVNEDGRLSALRNSKLTILPGDPAAGWGNLTNGLQVRVAYQFFDKPLRDVDRIKMKSSLWLDLRKAGLPSPSVWGTFSFNYFPRFNATGLKKGLPWKIWDIQGDRRTTWIGSSVCFESVLDVVTYNNNLIQRVQVTGDTNATRG</sequence>
<dbReference type="PANTHER" id="PTHR42923">
    <property type="entry name" value="PROTOPORPHYRINOGEN OXIDASE"/>
    <property type="match status" value="1"/>
</dbReference>
<evidence type="ECO:0000313" key="2">
    <source>
        <dbReference type="EMBL" id="KAF0718094.1"/>
    </source>
</evidence>
<dbReference type="Gene3D" id="3.30.70.1990">
    <property type="match status" value="1"/>
</dbReference>
<dbReference type="Proteomes" id="UP000332933">
    <property type="component" value="Unassembled WGS sequence"/>
</dbReference>
<feature type="domain" description="Amine oxidase" evidence="1">
    <location>
        <begin position="92"/>
        <end position="386"/>
    </location>
</feature>
<proteinExistence type="predicted"/>
<keyword evidence="4" id="KW-1185">Reference proteome</keyword>
<evidence type="ECO:0000259" key="1">
    <source>
        <dbReference type="Pfam" id="PF01593"/>
    </source>
</evidence>
<accession>A0A485K7J1</accession>
<evidence type="ECO:0000313" key="3">
    <source>
        <dbReference type="EMBL" id="VFT79107.1"/>
    </source>
</evidence>
<reference evidence="2" key="2">
    <citation type="submission" date="2019-06" db="EMBL/GenBank/DDBJ databases">
        <title>Genomics analysis of Aphanomyces spp. identifies a new class of oomycete effector associated with host adaptation.</title>
        <authorList>
            <person name="Gaulin E."/>
        </authorList>
    </citation>
    <scope>NUCLEOTIDE SEQUENCE</scope>
    <source>
        <strain evidence="2">CBS 578.67</strain>
    </source>
</reference>
<gene>
    <name evidence="3" type="primary">Aste57867_1900</name>
    <name evidence="2" type="ORF">As57867_001898</name>
    <name evidence="3" type="ORF">ASTE57867_1900</name>
</gene>
<name>A0A485K7J1_9STRA</name>
<organism evidence="3 4">
    <name type="scientific">Aphanomyces stellatus</name>
    <dbReference type="NCBI Taxonomy" id="120398"/>
    <lineage>
        <taxon>Eukaryota</taxon>
        <taxon>Sar</taxon>
        <taxon>Stramenopiles</taxon>
        <taxon>Oomycota</taxon>
        <taxon>Saprolegniomycetes</taxon>
        <taxon>Saprolegniales</taxon>
        <taxon>Verrucalvaceae</taxon>
        <taxon>Aphanomyces</taxon>
    </lineage>
</organism>
<dbReference type="InterPro" id="IPR002937">
    <property type="entry name" value="Amino_oxidase"/>
</dbReference>
<evidence type="ECO:0000313" key="4">
    <source>
        <dbReference type="Proteomes" id="UP000332933"/>
    </source>
</evidence>
<dbReference type="GO" id="GO:0016491">
    <property type="term" value="F:oxidoreductase activity"/>
    <property type="evidence" value="ECO:0007669"/>
    <property type="project" value="InterPro"/>
</dbReference>
<reference evidence="3 4" key="1">
    <citation type="submission" date="2019-03" db="EMBL/GenBank/DDBJ databases">
        <authorList>
            <person name="Gaulin E."/>
            <person name="Dumas B."/>
        </authorList>
    </citation>
    <scope>NUCLEOTIDE SEQUENCE [LARGE SCALE GENOMIC DNA]</scope>
    <source>
        <strain evidence="3">CBS 568.67</strain>
    </source>
</reference>
<dbReference type="SUPFAM" id="SSF51905">
    <property type="entry name" value="FAD/NAD(P)-binding domain"/>
    <property type="match status" value="1"/>
</dbReference>
<dbReference type="EMBL" id="CAADRA010000181">
    <property type="protein sequence ID" value="VFT79107.1"/>
    <property type="molecule type" value="Genomic_DNA"/>
</dbReference>
<dbReference type="InterPro" id="IPR036188">
    <property type="entry name" value="FAD/NAD-bd_sf"/>
</dbReference>
<dbReference type="Gene3D" id="1.10.405.20">
    <property type="match status" value="1"/>
</dbReference>
<dbReference type="AlphaFoldDB" id="A0A485K7J1"/>
<dbReference type="InterPro" id="IPR050464">
    <property type="entry name" value="Zeta_carotene_desat/Oxidored"/>
</dbReference>
<dbReference type="Gene3D" id="3.50.50.60">
    <property type="entry name" value="FAD/NAD(P)-binding domain"/>
    <property type="match status" value="1"/>
</dbReference>
<dbReference type="EMBL" id="VJMH01000181">
    <property type="protein sequence ID" value="KAF0718094.1"/>
    <property type="molecule type" value="Genomic_DNA"/>
</dbReference>
<dbReference type="Pfam" id="PF01593">
    <property type="entry name" value="Amino_oxidase"/>
    <property type="match status" value="1"/>
</dbReference>
<dbReference type="OrthoDB" id="5046242at2759"/>